<dbReference type="PANTHER" id="PTHR43330">
    <property type="entry name" value="METHIONINE AMINOPEPTIDASE"/>
    <property type="match status" value="1"/>
</dbReference>
<keyword evidence="4 6" id="KW-0479">Metal-binding</keyword>
<dbReference type="NCBIfam" id="TIGR00500">
    <property type="entry name" value="met_pdase_I"/>
    <property type="match status" value="1"/>
</dbReference>
<protein>
    <recommendedName>
        <fullName evidence="6 7">Methionine aminopeptidase</fullName>
        <shortName evidence="6">MAP</shortName>
        <shortName evidence="6">MetAP</shortName>
        <ecNumber evidence="6 7">3.4.11.18</ecNumber>
    </recommendedName>
    <alternativeName>
        <fullName evidence="6">Peptidase M</fullName>
    </alternativeName>
</protein>
<dbReference type="PROSITE" id="PS00680">
    <property type="entry name" value="MAP_1"/>
    <property type="match status" value="1"/>
</dbReference>
<proteinExistence type="inferred from homology"/>
<organism evidence="9 10">
    <name type="scientific">Candidatus Annandia adelgestsuga</name>
    <dbReference type="NCBI Taxonomy" id="1302411"/>
    <lineage>
        <taxon>Bacteria</taxon>
        <taxon>Pseudomonadati</taxon>
        <taxon>Pseudomonadota</taxon>
        <taxon>Gammaproteobacteria</taxon>
        <taxon>Enterobacterales</taxon>
        <taxon>Enterobacteriaceae</taxon>
        <taxon>Candidatus Annandia</taxon>
    </lineage>
</organism>
<dbReference type="Proteomes" id="UP000274458">
    <property type="component" value="Chromosome"/>
</dbReference>
<evidence type="ECO:0000256" key="4">
    <source>
        <dbReference type="ARBA" id="ARBA00022723"/>
    </source>
</evidence>
<name>A0A3S9J7D8_9ENTR</name>
<feature type="binding site" evidence="6">
    <location>
        <position position="235"/>
    </location>
    <ligand>
        <name>a divalent metal cation</name>
        <dbReference type="ChEBI" id="CHEBI:60240"/>
        <label>1</label>
    </ligand>
</feature>
<evidence type="ECO:0000256" key="5">
    <source>
        <dbReference type="ARBA" id="ARBA00022801"/>
    </source>
</evidence>
<comment type="subunit">
    <text evidence="6">Monomer.</text>
</comment>
<evidence type="ECO:0000256" key="2">
    <source>
        <dbReference type="ARBA" id="ARBA00022438"/>
    </source>
</evidence>
<dbReference type="PANTHER" id="PTHR43330:SF27">
    <property type="entry name" value="METHIONINE AMINOPEPTIDASE"/>
    <property type="match status" value="1"/>
</dbReference>
<reference evidence="9 10" key="1">
    <citation type="journal article" date="2018" name="Genome Biol. Evol.">
        <title>Partnering With a Pest: Genomes of Hemlock Woolly Adelgid Symbionts Reveal Atypical Nutritional Provisioning Patterns in Dual-Obligate Bacteria.</title>
        <authorList>
            <person name="Weglarz K.M."/>
            <person name="Havill N.P."/>
            <person name="Burke G.R."/>
            <person name="von Dohlen C.D."/>
        </authorList>
    </citation>
    <scope>NUCLEOTIDE SEQUENCE [LARGE SCALE GENOMIC DNA]</scope>
    <source>
        <strain evidence="9">ENA</strain>
    </source>
</reference>
<comment type="catalytic activity">
    <reaction evidence="6 7">
        <text>Release of N-terminal amino acids, preferentially methionine, from peptides and arylamides.</text>
        <dbReference type="EC" id="3.4.11.18"/>
    </reaction>
</comment>
<dbReference type="SUPFAM" id="SSF55920">
    <property type="entry name" value="Creatinase/aminopeptidase"/>
    <property type="match status" value="1"/>
</dbReference>
<dbReference type="EMBL" id="CP026513">
    <property type="protein sequence ID" value="AZP36169.1"/>
    <property type="molecule type" value="Genomic_DNA"/>
</dbReference>
<feature type="binding site" evidence="6">
    <location>
        <position position="235"/>
    </location>
    <ligand>
        <name>a divalent metal cation</name>
        <dbReference type="ChEBI" id="CHEBI:60240"/>
        <label>2</label>
        <note>catalytic</note>
    </ligand>
</feature>
<feature type="binding site" evidence="6">
    <location>
        <position position="79"/>
    </location>
    <ligand>
        <name>substrate</name>
    </ligand>
</feature>
<keyword evidence="2 6" id="KW-0031">Aminopeptidase</keyword>
<dbReference type="RefSeq" id="WP_126071435.1">
    <property type="nucleotide sequence ID" value="NZ_CP026513.1"/>
</dbReference>
<dbReference type="PRINTS" id="PR00599">
    <property type="entry name" value="MAPEPTIDASE"/>
</dbReference>
<dbReference type="GO" id="GO:0070006">
    <property type="term" value="F:metalloaminopeptidase activity"/>
    <property type="evidence" value="ECO:0007669"/>
    <property type="project" value="UniProtKB-UniRule"/>
</dbReference>
<comment type="cofactor">
    <cofactor evidence="6">
        <name>Co(2+)</name>
        <dbReference type="ChEBI" id="CHEBI:48828"/>
    </cofactor>
    <cofactor evidence="6">
        <name>Zn(2+)</name>
        <dbReference type="ChEBI" id="CHEBI:29105"/>
    </cofactor>
    <cofactor evidence="6">
        <name>Mn(2+)</name>
        <dbReference type="ChEBI" id="CHEBI:29035"/>
    </cofactor>
    <cofactor evidence="6">
        <name>Fe(2+)</name>
        <dbReference type="ChEBI" id="CHEBI:29033"/>
    </cofactor>
    <text evidence="6">Binds 2 divalent metal cations per subunit. Has a high-affinity and a low affinity metal-binding site. The true nature of the physiological cofactor is under debate. The enzyme is active with cobalt, zinc, manganese or divalent iron ions. Most likely, methionine aminopeptidases function as mononuclear Fe(2+)-metalloproteases under physiological conditions, and the catalytically relevant metal-binding site has been assigned to the histidine-containing high-affinity site.</text>
</comment>
<feature type="domain" description="Peptidase M24" evidence="8">
    <location>
        <begin position="13"/>
        <end position="242"/>
    </location>
</feature>
<dbReference type="Pfam" id="PF00557">
    <property type="entry name" value="Peptidase_M24"/>
    <property type="match status" value="1"/>
</dbReference>
<evidence type="ECO:0000313" key="9">
    <source>
        <dbReference type="EMBL" id="AZP36169.1"/>
    </source>
</evidence>
<evidence type="ECO:0000313" key="10">
    <source>
        <dbReference type="Proteomes" id="UP000274458"/>
    </source>
</evidence>
<dbReference type="GO" id="GO:0004239">
    <property type="term" value="F:initiator methionyl aminopeptidase activity"/>
    <property type="evidence" value="ECO:0007669"/>
    <property type="project" value="UniProtKB-UniRule"/>
</dbReference>
<accession>A0A3S9J7D8</accession>
<feature type="binding site" evidence="6">
    <location>
        <position position="107"/>
    </location>
    <ligand>
        <name>a divalent metal cation</name>
        <dbReference type="ChEBI" id="CHEBI:60240"/>
        <label>1</label>
    </ligand>
</feature>
<evidence type="ECO:0000256" key="7">
    <source>
        <dbReference type="RuleBase" id="RU003653"/>
    </source>
</evidence>
<feature type="binding site" evidence="6">
    <location>
        <position position="178"/>
    </location>
    <ligand>
        <name>substrate</name>
    </ligand>
</feature>
<comment type="function">
    <text evidence="1 6">Removes the N-terminal methionine from nascent proteins. The N-terminal methionine is often cleaved when the second residue in the primary sequence is small and uncharged (Met-Ala-, Cys, Gly, Pro, Ser, Thr, or Val). Requires deformylation of the N(alpha)-formylated initiator methionine before it can be hydrolyzed.</text>
</comment>
<evidence type="ECO:0000256" key="3">
    <source>
        <dbReference type="ARBA" id="ARBA00022670"/>
    </source>
</evidence>
<sequence length="261" mass="30021">MKITINNNEDINKMRIVCKKASQILEMIEYYIKPGITTEKIDYLCHNFIVNKTKSISACLGYQGFLKSICTSVNNVVCHGIPNNKKLKEGDIVNIDVTLYKNGFYGDTSKMFLIGNKYKKKIKKLCKETLKSLYISIKIIKPGIRLGLIGKTIQKYAEKKGFSVVRDYCGHGIGKNFHEDPIILHYEDYDNGIILKQGMIFTIEPMLNIGKFETYLDKDGWSVKTIDKKFSAQYEHTVLVTKNSYEILTLRKNENIDYIKI</sequence>
<feature type="binding site" evidence="6">
    <location>
        <position position="204"/>
    </location>
    <ligand>
        <name>a divalent metal cation</name>
        <dbReference type="ChEBI" id="CHEBI:60240"/>
        <label>2</label>
        <note>catalytic</note>
    </ligand>
</feature>
<feature type="binding site" evidence="6">
    <location>
        <position position="96"/>
    </location>
    <ligand>
        <name>a divalent metal cation</name>
        <dbReference type="ChEBI" id="CHEBI:60240"/>
        <label>1</label>
    </ligand>
</feature>
<dbReference type="GO" id="GO:0006508">
    <property type="term" value="P:proteolysis"/>
    <property type="evidence" value="ECO:0007669"/>
    <property type="project" value="UniProtKB-KW"/>
</dbReference>
<dbReference type="GO" id="GO:0046872">
    <property type="term" value="F:metal ion binding"/>
    <property type="evidence" value="ECO:0007669"/>
    <property type="project" value="UniProtKB-UniRule"/>
</dbReference>
<keyword evidence="10" id="KW-1185">Reference proteome</keyword>
<evidence type="ECO:0000256" key="6">
    <source>
        <dbReference type="HAMAP-Rule" id="MF_01974"/>
    </source>
</evidence>
<dbReference type="EC" id="3.4.11.18" evidence="6 7"/>
<evidence type="ECO:0000259" key="8">
    <source>
        <dbReference type="Pfam" id="PF00557"/>
    </source>
</evidence>
<evidence type="ECO:0000256" key="1">
    <source>
        <dbReference type="ARBA" id="ARBA00002521"/>
    </source>
</evidence>
<dbReference type="AlphaFoldDB" id="A0A3S9J7D8"/>
<dbReference type="OrthoDB" id="9802055at2"/>
<keyword evidence="3 6" id="KW-0645">Protease</keyword>
<feature type="binding site" evidence="6">
    <location>
        <position position="171"/>
    </location>
    <ligand>
        <name>a divalent metal cation</name>
        <dbReference type="ChEBI" id="CHEBI:60240"/>
        <label>2</label>
        <note>catalytic</note>
    </ligand>
</feature>
<dbReference type="HAMAP" id="MF_01974">
    <property type="entry name" value="MetAP_1"/>
    <property type="match status" value="1"/>
</dbReference>
<gene>
    <name evidence="6 9" type="primary">map</name>
    <name evidence="9" type="ORF">C3B56_00043</name>
</gene>
<feature type="binding site" evidence="6">
    <location>
        <position position="107"/>
    </location>
    <ligand>
        <name>a divalent metal cation</name>
        <dbReference type="ChEBI" id="CHEBI:60240"/>
        <label>2</label>
        <note>catalytic</note>
    </ligand>
</feature>
<dbReference type="InterPro" id="IPR036005">
    <property type="entry name" value="Creatinase/aminopeptidase-like"/>
</dbReference>
<dbReference type="InterPro" id="IPR002467">
    <property type="entry name" value="Pept_M24A_MAP1"/>
</dbReference>
<dbReference type="InterPro" id="IPR001714">
    <property type="entry name" value="Pept_M24_MAP"/>
</dbReference>
<dbReference type="CDD" id="cd01086">
    <property type="entry name" value="MetAP1"/>
    <property type="match status" value="1"/>
</dbReference>
<dbReference type="GO" id="GO:0005829">
    <property type="term" value="C:cytosol"/>
    <property type="evidence" value="ECO:0007669"/>
    <property type="project" value="TreeGrafter"/>
</dbReference>
<dbReference type="InterPro" id="IPR000994">
    <property type="entry name" value="Pept_M24"/>
</dbReference>
<dbReference type="Gene3D" id="3.90.230.10">
    <property type="entry name" value="Creatinase/methionine aminopeptidase superfamily"/>
    <property type="match status" value="1"/>
</dbReference>
<keyword evidence="5 6" id="KW-0378">Hydrolase</keyword>
<dbReference type="KEGG" id="aade:C3B56_00043"/>
<comment type="similarity">
    <text evidence="6">Belongs to the peptidase M24A family. Methionine aminopeptidase type 1 subfamily.</text>
</comment>